<dbReference type="Proteomes" id="UP000565785">
    <property type="component" value="Unassembled WGS sequence"/>
</dbReference>
<dbReference type="InterPro" id="IPR032065">
    <property type="entry name" value="RNF31-UBA"/>
</dbReference>
<sequence>QLRLLLTLGFGDPAESGAALFHNAGDQWGALRDLQRGRLQPFLRRLWEPEPELDFDGDQQPLVRRILATLGVASWGRALLVASLGQELGLGRVPRTGRALVELVEAVGCWPDRDRVLRVLRCECAVCGWGLPRHQALSLTGCQCPLCPECFRGHFRVSVRERGVRDLCCPACARPDLTDDSLAPGYFATLDVQLRQYLDPATYQLFTQKLTELELMKDPKFIWC</sequence>
<dbReference type="GO" id="GO:0070530">
    <property type="term" value="F:K63-linked polyubiquitin modification-dependent protein binding"/>
    <property type="evidence" value="ECO:0007669"/>
    <property type="project" value="TreeGrafter"/>
</dbReference>
<evidence type="ECO:0000259" key="1">
    <source>
        <dbReference type="Pfam" id="PF16678"/>
    </source>
</evidence>
<dbReference type="InterPro" id="IPR057426">
    <property type="entry name" value="RNF31_UBA_3"/>
</dbReference>
<gene>
    <name evidence="3" type="primary">Rnf31_0</name>
    <name evidence="3" type="ORF">RHICYA_R01301</name>
</gene>
<dbReference type="EMBL" id="VXBP01007330">
    <property type="protein sequence ID" value="NXO00600.1"/>
    <property type="molecule type" value="Genomic_DNA"/>
</dbReference>
<dbReference type="InterPro" id="IPR047541">
    <property type="entry name" value="RNF31_RBR_mRING-HC-like"/>
</dbReference>
<dbReference type="PANTHER" id="PTHR16004:SF5">
    <property type="entry name" value="E3 UBIQUITIN-PROTEIN LIGASE RNF31"/>
    <property type="match status" value="1"/>
</dbReference>
<keyword evidence="3" id="KW-0436">Ligase</keyword>
<dbReference type="GO" id="GO:0071797">
    <property type="term" value="C:LUBAC complex"/>
    <property type="evidence" value="ECO:0007669"/>
    <property type="project" value="InterPro"/>
</dbReference>
<feature type="domain" description="E3 ubiquitin-protein ligase RNF31 third UBA" evidence="2">
    <location>
        <begin position="52"/>
        <end position="109"/>
    </location>
</feature>
<protein>
    <submittedName>
        <fullName evidence="3">RNF31 ligase</fullName>
    </submittedName>
</protein>
<organism evidence="3 4">
    <name type="scientific">Rhinopomastus cyanomelas</name>
    <name type="common">Common scimitarbill</name>
    <dbReference type="NCBI Taxonomy" id="113115"/>
    <lineage>
        <taxon>Eukaryota</taxon>
        <taxon>Metazoa</taxon>
        <taxon>Chordata</taxon>
        <taxon>Craniata</taxon>
        <taxon>Vertebrata</taxon>
        <taxon>Euteleostomi</taxon>
        <taxon>Archelosauria</taxon>
        <taxon>Archosauria</taxon>
        <taxon>Dinosauria</taxon>
        <taxon>Saurischia</taxon>
        <taxon>Theropoda</taxon>
        <taxon>Coelurosauria</taxon>
        <taxon>Aves</taxon>
        <taxon>Neognathae</taxon>
        <taxon>Neoaves</taxon>
        <taxon>Telluraves</taxon>
        <taxon>Coraciimorphae</taxon>
        <taxon>Bucerotiformes</taxon>
        <taxon>Rhinopomastidae</taxon>
        <taxon>Rhinopomastus</taxon>
    </lineage>
</organism>
<evidence type="ECO:0000313" key="3">
    <source>
        <dbReference type="EMBL" id="NXO00600.1"/>
    </source>
</evidence>
<dbReference type="InterPro" id="IPR026254">
    <property type="entry name" value="RNF31-like"/>
</dbReference>
<dbReference type="GO" id="GO:0061630">
    <property type="term" value="F:ubiquitin protein ligase activity"/>
    <property type="evidence" value="ECO:0007669"/>
    <property type="project" value="TreeGrafter"/>
</dbReference>
<dbReference type="GO" id="GO:0097039">
    <property type="term" value="P:protein linear polyubiquitination"/>
    <property type="evidence" value="ECO:0007669"/>
    <property type="project" value="TreeGrafter"/>
</dbReference>
<dbReference type="Pfam" id="PF16678">
    <property type="entry name" value="UBA_HOIP"/>
    <property type="match status" value="1"/>
</dbReference>
<comment type="caution">
    <text evidence="3">The sequence shown here is derived from an EMBL/GenBank/DDBJ whole genome shotgun (WGS) entry which is preliminary data.</text>
</comment>
<dbReference type="InterPro" id="IPR013083">
    <property type="entry name" value="Znf_RING/FYVE/PHD"/>
</dbReference>
<feature type="non-terminal residue" evidence="3">
    <location>
        <position position="1"/>
    </location>
</feature>
<dbReference type="GO" id="GO:0036435">
    <property type="term" value="F:K48-linked polyubiquitin modification-dependent protein binding"/>
    <property type="evidence" value="ECO:0007669"/>
    <property type="project" value="TreeGrafter"/>
</dbReference>
<evidence type="ECO:0000259" key="2">
    <source>
        <dbReference type="Pfam" id="PF25163"/>
    </source>
</evidence>
<dbReference type="GO" id="GO:0016874">
    <property type="term" value="F:ligase activity"/>
    <property type="evidence" value="ECO:0007669"/>
    <property type="project" value="UniProtKB-KW"/>
</dbReference>
<dbReference type="CDD" id="cd16631">
    <property type="entry name" value="mRING-HC-C4C4_RBR_HOIP"/>
    <property type="match status" value="1"/>
</dbReference>
<reference evidence="3 4" key="1">
    <citation type="submission" date="2019-09" db="EMBL/GenBank/DDBJ databases">
        <title>Bird 10,000 Genomes (B10K) Project - Family phase.</title>
        <authorList>
            <person name="Zhang G."/>
        </authorList>
    </citation>
    <scope>NUCLEOTIDE SEQUENCE [LARGE SCALE GENOMIC DNA]</scope>
    <source>
        <strain evidence="3">B10K-DU-002-35</strain>
        <tissue evidence="3">Muscle</tissue>
    </source>
</reference>
<dbReference type="PANTHER" id="PTHR16004">
    <property type="entry name" value="RING FINGER PROTEIN 31-RELATED"/>
    <property type="match status" value="1"/>
</dbReference>
<dbReference type="SUPFAM" id="SSF57850">
    <property type="entry name" value="RING/U-box"/>
    <property type="match status" value="1"/>
</dbReference>
<dbReference type="OrthoDB" id="9978677at2759"/>
<dbReference type="Gene3D" id="3.30.40.10">
    <property type="entry name" value="Zinc/RING finger domain, C3HC4 (zinc finger)"/>
    <property type="match status" value="1"/>
</dbReference>
<feature type="domain" description="E3 ubiquitin-protein ligase RNF31 UBA-like" evidence="1">
    <location>
        <begin position="4"/>
        <end position="49"/>
    </location>
</feature>
<dbReference type="GO" id="GO:1990450">
    <property type="term" value="F:linear polyubiquitin binding"/>
    <property type="evidence" value="ECO:0007669"/>
    <property type="project" value="TreeGrafter"/>
</dbReference>
<keyword evidence="4" id="KW-1185">Reference proteome</keyword>
<feature type="non-terminal residue" evidence="3">
    <location>
        <position position="224"/>
    </location>
</feature>
<dbReference type="AlphaFoldDB" id="A0A7L1NM02"/>
<dbReference type="Pfam" id="PF25163">
    <property type="entry name" value="UBA_RNF31"/>
    <property type="match status" value="1"/>
</dbReference>
<proteinExistence type="predicted"/>
<evidence type="ECO:0000313" key="4">
    <source>
        <dbReference type="Proteomes" id="UP000565785"/>
    </source>
</evidence>
<accession>A0A7L1NM02</accession>
<name>A0A7L1NM02_RHICY</name>